<sequence length="163" mass="19107">MESKPIHGLHKGHFSGQHDRVDELNERIVNRSFDNMPIKPVYDPRSISTKYSHFPILDRRAKFSRVYLDDKEPVGENVEMESDLYGRKERIGVYDSGSKFKPALDSDLYKVIVGNPMDKPPTERALLFQQYTFDKHIHPNVMNQEIGRNTFYNHTRTQLRNTN</sequence>
<evidence type="ECO:0000256" key="1">
    <source>
        <dbReference type="SAM" id="MobiDB-lite"/>
    </source>
</evidence>
<dbReference type="AlphaFoldDB" id="A0A6C0F3K9"/>
<reference evidence="2" key="1">
    <citation type="journal article" date="2020" name="Nature">
        <title>Giant virus diversity and host interactions through global metagenomics.</title>
        <authorList>
            <person name="Schulz F."/>
            <person name="Roux S."/>
            <person name="Paez-Espino D."/>
            <person name="Jungbluth S."/>
            <person name="Walsh D.A."/>
            <person name="Denef V.J."/>
            <person name="McMahon K.D."/>
            <person name="Konstantinidis K.T."/>
            <person name="Eloe-Fadrosh E.A."/>
            <person name="Kyrpides N.C."/>
            <person name="Woyke T."/>
        </authorList>
    </citation>
    <scope>NUCLEOTIDE SEQUENCE</scope>
    <source>
        <strain evidence="2">GVMAG-M-3300009180-1</strain>
    </source>
</reference>
<protein>
    <submittedName>
        <fullName evidence="2">Uncharacterized protein</fullName>
    </submittedName>
</protein>
<name>A0A6C0F3K9_9ZZZZ</name>
<evidence type="ECO:0000313" key="2">
    <source>
        <dbReference type="EMBL" id="QHT35139.1"/>
    </source>
</evidence>
<dbReference type="EMBL" id="MN739013">
    <property type="protein sequence ID" value="QHT35139.1"/>
    <property type="molecule type" value="Genomic_DNA"/>
</dbReference>
<organism evidence="2">
    <name type="scientific">viral metagenome</name>
    <dbReference type="NCBI Taxonomy" id="1070528"/>
    <lineage>
        <taxon>unclassified sequences</taxon>
        <taxon>metagenomes</taxon>
        <taxon>organismal metagenomes</taxon>
    </lineage>
</organism>
<proteinExistence type="predicted"/>
<feature type="region of interest" description="Disordered" evidence="1">
    <location>
        <begin position="1"/>
        <end position="21"/>
    </location>
</feature>
<accession>A0A6C0F3K9</accession>